<dbReference type="OMA" id="FPCHEKK"/>
<evidence type="ECO:0000256" key="3">
    <source>
        <dbReference type="ARBA" id="ARBA00023274"/>
    </source>
</evidence>
<dbReference type="InParanoid" id="A0A251T9K0"/>
<dbReference type="Pfam" id="PF03868">
    <property type="entry name" value="Ribosomal_L6e_N"/>
    <property type="match status" value="1"/>
</dbReference>
<dbReference type="EMBL" id="CM007900">
    <property type="protein sequence ID" value="OTG07443.1"/>
    <property type="molecule type" value="Genomic_DNA"/>
</dbReference>
<dbReference type="FunCoup" id="A0A251T9K0">
    <property type="interactions" value="4839"/>
</dbReference>
<sequence>MGHNHSYNQPNIKHHCKSCTSIRPNKSPSLSPTNPLIFIIYHNLLGFHPFNPLCPFNPPRFIGATNHRRPMAPKDRKPHVSRNPDLIRGVGKYSRSKMYHKRGLWAIKAKNGGAFPKHEKQAAAAAPAEKPPKFYPADDVKKPLVNKRKARPTKLRASITPGTVLIILAGRFKGKRVVFLKQLTSGLLLVTGPFKINGVPLRRVNQSYVIATSTKVDISGVNVEKFDDKYFGKKVEKKKKKGEGEFFEAEKEEKNVLPQDKKDDQKTVDAALIAAIEAVPDLKSYLGARFSLKAGMKPHELVF</sequence>
<dbReference type="GO" id="GO:0003723">
    <property type="term" value="F:RNA binding"/>
    <property type="evidence" value="ECO:0000318"/>
    <property type="project" value="GO_Central"/>
</dbReference>
<dbReference type="InterPro" id="IPR049633">
    <property type="entry name" value="Ribosomal_eL6_CS"/>
</dbReference>
<accession>A0A251T9K0</accession>
<keyword evidence="8" id="KW-1185">Reference proteome</keyword>
<dbReference type="GO" id="GO:0022625">
    <property type="term" value="C:cytosolic large ribosomal subunit"/>
    <property type="evidence" value="ECO:0000318"/>
    <property type="project" value="GO_Central"/>
</dbReference>
<dbReference type="FunFam" id="2.30.30.30:FF:000014">
    <property type="entry name" value="60S ribosomal protein L6"/>
    <property type="match status" value="1"/>
</dbReference>
<dbReference type="GO" id="GO:0002181">
    <property type="term" value="P:cytoplasmic translation"/>
    <property type="evidence" value="ECO:0000318"/>
    <property type="project" value="GO_Central"/>
</dbReference>
<dbReference type="GO" id="GO:0003735">
    <property type="term" value="F:structural constituent of ribosome"/>
    <property type="evidence" value="ECO:0000318"/>
    <property type="project" value="GO_Central"/>
</dbReference>
<dbReference type="InterPro" id="IPR005568">
    <property type="entry name" value="Ribosomal_uL6_N"/>
</dbReference>
<evidence type="ECO:0000259" key="6">
    <source>
        <dbReference type="Pfam" id="PF03868"/>
    </source>
</evidence>
<dbReference type="Pfam" id="PF01159">
    <property type="entry name" value="Ribosomal_L6e"/>
    <property type="match status" value="1"/>
</dbReference>
<dbReference type="InterPro" id="IPR014722">
    <property type="entry name" value="Rib_uL2_dom2"/>
</dbReference>
<evidence type="ECO:0000256" key="5">
    <source>
        <dbReference type="SAM" id="MobiDB-lite"/>
    </source>
</evidence>
<dbReference type="PANTHER" id="PTHR10715:SF0">
    <property type="entry name" value="LARGE RIBOSOMAL SUBUNIT PROTEIN EL6"/>
    <property type="match status" value="1"/>
</dbReference>
<evidence type="ECO:0000313" key="7">
    <source>
        <dbReference type="EMBL" id="OTG07443.1"/>
    </source>
</evidence>
<feature type="region of interest" description="Disordered" evidence="5">
    <location>
        <begin position="1"/>
        <end position="20"/>
    </location>
</feature>
<dbReference type="CDD" id="cd13156">
    <property type="entry name" value="KOW_RPL6"/>
    <property type="match status" value="1"/>
</dbReference>
<reference evidence="8" key="1">
    <citation type="journal article" date="2017" name="Nature">
        <title>The sunflower genome provides insights into oil metabolism, flowering and Asterid evolution.</title>
        <authorList>
            <person name="Badouin H."/>
            <person name="Gouzy J."/>
            <person name="Grassa C.J."/>
            <person name="Murat F."/>
            <person name="Staton S.E."/>
            <person name="Cottret L."/>
            <person name="Lelandais-Briere C."/>
            <person name="Owens G.L."/>
            <person name="Carrere S."/>
            <person name="Mayjonade B."/>
            <person name="Legrand L."/>
            <person name="Gill N."/>
            <person name="Kane N.C."/>
            <person name="Bowers J.E."/>
            <person name="Hubner S."/>
            <person name="Bellec A."/>
            <person name="Berard A."/>
            <person name="Berges H."/>
            <person name="Blanchet N."/>
            <person name="Boniface M.C."/>
            <person name="Brunel D."/>
            <person name="Catrice O."/>
            <person name="Chaidir N."/>
            <person name="Claudel C."/>
            <person name="Donnadieu C."/>
            <person name="Faraut T."/>
            <person name="Fievet G."/>
            <person name="Helmstetter N."/>
            <person name="King M."/>
            <person name="Knapp S.J."/>
            <person name="Lai Z."/>
            <person name="Le Paslier M.C."/>
            <person name="Lippi Y."/>
            <person name="Lorenzon L."/>
            <person name="Mandel J.R."/>
            <person name="Marage G."/>
            <person name="Marchand G."/>
            <person name="Marquand E."/>
            <person name="Bret-Mestries E."/>
            <person name="Morien E."/>
            <person name="Nambeesan S."/>
            <person name="Nguyen T."/>
            <person name="Pegot-Espagnet P."/>
            <person name="Pouilly N."/>
            <person name="Raftis F."/>
            <person name="Sallet E."/>
            <person name="Schiex T."/>
            <person name="Thomas J."/>
            <person name="Vandecasteele C."/>
            <person name="Vares D."/>
            <person name="Vear F."/>
            <person name="Vautrin S."/>
            <person name="Crespi M."/>
            <person name="Mangin B."/>
            <person name="Burke J.M."/>
            <person name="Salse J."/>
            <person name="Munos S."/>
            <person name="Vincourt P."/>
            <person name="Rieseberg L.H."/>
            <person name="Langlade N.B."/>
        </authorList>
    </citation>
    <scope>NUCLEOTIDE SEQUENCE [LARGE SCALE GENOMIC DNA]</scope>
    <source>
        <strain evidence="8">cv. SF193</strain>
    </source>
</reference>
<gene>
    <name evidence="7" type="primary">RL6</name>
    <name evidence="7" type="ORF">HannXRQ_Chr11g0330521</name>
</gene>
<dbReference type="InterPro" id="IPR000915">
    <property type="entry name" value="60S_ribosomal_eL6"/>
</dbReference>
<dbReference type="STRING" id="4232.A0A251T9K0"/>
<dbReference type="Gene3D" id="2.30.30.30">
    <property type="match status" value="1"/>
</dbReference>
<dbReference type="AlphaFoldDB" id="A0A251T9K0"/>
<keyword evidence="2 4" id="KW-0689">Ribosomal protein</keyword>
<dbReference type="InterPro" id="IPR008991">
    <property type="entry name" value="Translation_prot_SH3-like_sf"/>
</dbReference>
<evidence type="ECO:0000256" key="4">
    <source>
        <dbReference type="RuleBase" id="RU000662"/>
    </source>
</evidence>
<evidence type="ECO:0000256" key="2">
    <source>
        <dbReference type="ARBA" id="ARBA00022980"/>
    </source>
</evidence>
<feature type="compositionally biased region" description="Polar residues" evidence="5">
    <location>
        <begin position="1"/>
        <end position="11"/>
    </location>
</feature>
<organism evidence="7 8">
    <name type="scientific">Helianthus annuus</name>
    <name type="common">Common sunflower</name>
    <dbReference type="NCBI Taxonomy" id="4232"/>
    <lineage>
        <taxon>Eukaryota</taxon>
        <taxon>Viridiplantae</taxon>
        <taxon>Streptophyta</taxon>
        <taxon>Embryophyta</taxon>
        <taxon>Tracheophyta</taxon>
        <taxon>Spermatophyta</taxon>
        <taxon>Magnoliopsida</taxon>
        <taxon>eudicotyledons</taxon>
        <taxon>Gunneridae</taxon>
        <taxon>Pentapetalae</taxon>
        <taxon>asterids</taxon>
        <taxon>campanulids</taxon>
        <taxon>Asterales</taxon>
        <taxon>Asteraceae</taxon>
        <taxon>Asteroideae</taxon>
        <taxon>Heliantheae alliance</taxon>
        <taxon>Heliantheae</taxon>
        <taxon>Helianthus</taxon>
    </lineage>
</organism>
<comment type="similarity">
    <text evidence="1 4">Belongs to the eukaryotic ribosomal protein eL6 family.</text>
</comment>
<evidence type="ECO:0000256" key="1">
    <source>
        <dbReference type="ARBA" id="ARBA00010592"/>
    </source>
</evidence>
<dbReference type="PROSITE" id="PS01170">
    <property type="entry name" value="RIBOSOMAL_L6E"/>
    <property type="match status" value="1"/>
</dbReference>
<feature type="domain" description="Large ribosomal subunit protein uL6 N-terminal" evidence="6">
    <location>
        <begin position="73"/>
        <end position="131"/>
    </location>
</feature>
<name>A0A251T9K0_HELAN</name>
<dbReference type="SUPFAM" id="SSF50104">
    <property type="entry name" value="Translation proteins SH3-like domain"/>
    <property type="match status" value="1"/>
</dbReference>
<proteinExistence type="inferred from homology"/>
<dbReference type="InterPro" id="IPR041997">
    <property type="entry name" value="Ribosomal_eL6_KOW"/>
</dbReference>
<dbReference type="Proteomes" id="UP000215914">
    <property type="component" value="Chromosome 11"/>
</dbReference>
<dbReference type="PANTHER" id="PTHR10715">
    <property type="entry name" value="60S RIBOSOMAL PROTEIN L6"/>
    <property type="match status" value="1"/>
</dbReference>
<keyword evidence="3 4" id="KW-0687">Ribonucleoprotein</keyword>
<protein>
    <recommendedName>
        <fullName evidence="4">60S ribosomal protein L6</fullName>
    </recommendedName>
</protein>
<evidence type="ECO:0000313" key="8">
    <source>
        <dbReference type="Proteomes" id="UP000215914"/>
    </source>
</evidence>